<name>A0ABW4W3N7_9BACI</name>
<accession>A0ABW4W3N7</accession>
<organism evidence="1 2">
    <name type="scientific">Ornithinibacillus salinisoli</name>
    <dbReference type="NCBI Taxonomy" id="1848459"/>
    <lineage>
        <taxon>Bacteria</taxon>
        <taxon>Bacillati</taxon>
        <taxon>Bacillota</taxon>
        <taxon>Bacilli</taxon>
        <taxon>Bacillales</taxon>
        <taxon>Bacillaceae</taxon>
        <taxon>Ornithinibacillus</taxon>
    </lineage>
</organism>
<dbReference type="EMBL" id="JBHUHQ010000019">
    <property type="protein sequence ID" value="MFD2045385.1"/>
    <property type="molecule type" value="Genomic_DNA"/>
</dbReference>
<evidence type="ECO:0000313" key="1">
    <source>
        <dbReference type="EMBL" id="MFD2045385.1"/>
    </source>
</evidence>
<dbReference type="Proteomes" id="UP001597383">
    <property type="component" value="Unassembled WGS sequence"/>
</dbReference>
<reference evidence="2" key="1">
    <citation type="journal article" date="2019" name="Int. J. Syst. Evol. Microbiol.">
        <title>The Global Catalogue of Microorganisms (GCM) 10K type strain sequencing project: providing services to taxonomists for standard genome sequencing and annotation.</title>
        <authorList>
            <consortium name="The Broad Institute Genomics Platform"/>
            <consortium name="The Broad Institute Genome Sequencing Center for Infectious Disease"/>
            <person name="Wu L."/>
            <person name="Ma J."/>
        </authorList>
    </citation>
    <scope>NUCLEOTIDE SEQUENCE [LARGE SCALE GENOMIC DNA]</scope>
    <source>
        <strain evidence="2">R28</strain>
    </source>
</reference>
<keyword evidence="2" id="KW-1185">Reference proteome</keyword>
<proteinExistence type="predicted"/>
<gene>
    <name evidence="1" type="ORF">ACFSJF_13985</name>
</gene>
<evidence type="ECO:0000313" key="2">
    <source>
        <dbReference type="Proteomes" id="UP001597383"/>
    </source>
</evidence>
<comment type="caution">
    <text evidence="1">The sequence shown here is derived from an EMBL/GenBank/DDBJ whole genome shotgun (WGS) entry which is preliminary data.</text>
</comment>
<protein>
    <submittedName>
        <fullName evidence="1">Uncharacterized protein</fullName>
    </submittedName>
</protein>
<sequence>MKIVFKSFAIFFSIMLSVGTINTVNAESRTITELKTNLFQNEKFLNLKLISQNGTNEFILEQTINYDGNEPLILKNSEFNNITMFNQAGKAVIAKKFDYDKIRIDKKGGMKKQVVKFKIPDGTYKVKLSENHDIKMKGNIFNSRGNQLLFLDIENGEGKIVRNSNEEFFKNIHQTLKQAGINDLQEYNLYYMDDLNRIDKFAEIPVSYWKKINSSIKEGDIISIFLFKQNEGIVLHFDGDKIKSKHKFVNKDNKWFLNSTIDSRG</sequence>
<dbReference type="RefSeq" id="WP_377558026.1">
    <property type="nucleotide sequence ID" value="NZ_JBHUHQ010000019.1"/>
</dbReference>